<evidence type="ECO:0000313" key="2">
    <source>
        <dbReference type="Proteomes" id="UP001438112"/>
    </source>
</evidence>
<reference evidence="1 2" key="1">
    <citation type="submission" date="2024-03" db="EMBL/GenBank/DDBJ databases">
        <title>Inconsistent identification of Apilactobacillus kunkeei-related strains obtained by well-developed overall genome related indices.</title>
        <authorList>
            <person name="Maeno S."/>
            <person name="Endo A."/>
        </authorList>
    </citation>
    <scope>NUCLEOTIDE SEQUENCE [LARGE SCALE GENOMIC DNA]</scope>
    <source>
        <strain evidence="1 2">20H-10</strain>
    </source>
</reference>
<proteinExistence type="predicted"/>
<name>A0ABP9ZGM8_9LACO</name>
<accession>A0ABP9ZGM8</accession>
<dbReference type="Pfam" id="PF16784">
    <property type="entry name" value="HNHc_6"/>
    <property type="match status" value="1"/>
</dbReference>
<dbReference type="EMBL" id="BAABVV010000024">
    <property type="protein sequence ID" value="GAA6113946.1"/>
    <property type="molecule type" value="Genomic_DNA"/>
</dbReference>
<protein>
    <submittedName>
        <fullName evidence="1">HNHc nuclease</fullName>
    </submittedName>
</protein>
<sequence length="225" mass="26085">MQVFGFIKNFDIENDELTVKLKDLSDSDKFIVKSNLGNGTNLFFDDGRTITVDQRKKIFAMFSEIGEYLGYTTVNVEELMKIGFIKKMQHPIWFSLSNCSIEIAKNFLEFIISFCIKEKIPFATKVFDEIQQSYSLRIQLLKNRICFVCGKQNADVDHVDTIGSGRNRRHVNQVGYNAWTVCRIHHTERHKIGVKAFAQKYQIKPVKLTKELIEYLNLSDKNAIN</sequence>
<comment type="caution">
    <text evidence="1">The sequence shown here is derived from an EMBL/GenBank/DDBJ whole genome shotgun (WGS) entry which is preliminary data.</text>
</comment>
<dbReference type="InterPro" id="IPR041242">
    <property type="entry name" value="HNHc_6"/>
</dbReference>
<keyword evidence="2" id="KW-1185">Reference proteome</keyword>
<evidence type="ECO:0000313" key="1">
    <source>
        <dbReference type="EMBL" id="GAA6113946.1"/>
    </source>
</evidence>
<gene>
    <name evidence="1" type="ORF">AP20H10_03090</name>
</gene>
<dbReference type="Proteomes" id="UP001438112">
    <property type="component" value="Unassembled WGS sequence"/>
</dbReference>
<organism evidence="1 2">
    <name type="scientific">Apilactobacillus apinorum</name>
    <dbReference type="NCBI Taxonomy" id="1218495"/>
    <lineage>
        <taxon>Bacteria</taxon>
        <taxon>Bacillati</taxon>
        <taxon>Bacillota</taxon>
        <taxon>Bacilli</taxon>
        <taxon>Lactobacillales</taxon>
        <taxon>Lactobacillaceae</taxon>
        <taxon>Apilactobacillus</taxon>
    </lineage>
</organism>
<dbReference type="RefSeq" id="WP_353317387.1">
    <property type="nucleotide sequence ID" value="NZ_BAABVV010000024.1"/>
</dbReference>